<keyword evidence="3" id="KW-1185">Reference proteome</keyword>
<feature type="region of interest" description="Disordered" evidence="1">
    <location>
        <begin position="365"/>
        <end position="386"/>
    </location>
</feature>
<dbReference type="OrthoDB" id="1921902at2759"/>
<feature type="region of interest" description="Disordered" evidence="1">
    <location>
        <begin position="1"/>
        <end position="111"/>
    </location>
</feature>
<dbReference type="EMBL" id="OOIL02006555">
    <property type="protein sequence ID" value="VFQ97777.1"/>
    <property type="molecule type" value="Genomic_DNA"/>
</dbReference>
<name>A0A484NB25_9ASTE</name>
<dbReference type="AlphaFoldDB" id="A0A484NB25"/>
<feature type="compositionally biased region" description="Polar residues" evidence="1">
    <location>
        <begin position="245"/>
        <end position="254"/>
    </location>
</feature>
<evidence type="ECO:0000256" key="1">
    <source>
        <dbReference type="SAM" id="MobiDB-lite"/>
    </source>
</evidence>
<sequence length="464" mass="49617">MPRTSQKPGHRADLASSGKKSRFGSRLISANKGNPKPLGNDSGKQPNQLFNMSNSSSDFQDRTPVGKSASGSGLDCANIDGNRIDESTHSSASVVKTPPIEPSVSPEIPYGLSQKPATASAATPCYGAGHVLSGVTDKRKCRPRGVLTVAPVLDLSSRSGKSSESDNKSRTSFVPLPVEASMCWMSSSPSEKPGNGQFCGLMGSNPSITINPIKPHEGRVLGGCVYPEHTPTSSNPSRVEKSDSPHSTSTLSCGNVIQTPNSDCDLGFQYELDEATDILRSASLSSSAQNQMPDSDDPRTSFKFSNCNSTTTFSFVGHITGCHKPGDTSVSCLSESSTGNASQSNIRVSWRDVSLSRIPAMDSCRWLPDEEDNDDDDDDDEEKDNVFCSDDHQIKPAQSFEDSDDLVMEKVLKLPEFLDQEPCIYNNGVEKMFPQRPSSCAESIFTDDCGGGGLGSSADSDWNL</sequence>
<feature type="region of interest" description="Disordered" evidence="1">
    <location>
        <begin position="227"/>
        <end position="254"/>
    </location>
</feature>
<protein>
    <submittedName>
        <fullName evidence="2">Uncharacterized protein</fullName>
    </submittedName>
</protein>
<feature type="compositionally biased region" description="Acidic residues" evidence="1">
    <location>
        <begin position="369"/>
        <end position="383"/>
    </location>
</feature>
<accession>A0A484NB25</accession>
<dbReference type="PANTHER" id="PTHR36022:SF1">
    <property type="entry name" value="GPI-ANCHORED ADHESIN-LIKE PROTEIN"/>
    <property type="match status" value="1"/>
</dbReference>
<proteinExistence type="predicted"/>
<evidence type="ECO:0000313" key="2">
    <source>
        <dbReference type="EMBL" id="VFQ97777.1"/>
    </source>
</evidence>
<gene>
    <name evidence="2" type="ORF">CCAM_LOCUS39553</name>
</gene>
<evidence type="ECO:0000313" key="3">
    <source>
        <dbReference type="Proteomes" id="UP000595140"/>
    </source>
</evidence>
<feature type="compositionally biased region" description="Polar residues" evidence="1">
    <location>
        <begin position="42"/>
        <end position="58"/>
    </location>
</feature>
<dbReference type="Proteomes" id="UP000595140">
    <property type="component" value="Unassembled WGS sequence"/>
</dbReference>
<reference evidence="2 3" key="1">
    <citation type="submission" date="2018-04" db="EMBL/GenBank/DDBJ databases">
        <authorList>
            <person name="Vogel A."/>
        </authorList>
    </citation>
    <scope>NUCLEOTIDE SEQUENCE [LARGE SCALE GENOMIC DNA]</scope>
</reference>
<organism evidence="2 3">
    <name type="scientific">Cuscuta campestris</name>
    <dbReference type="NCBI Taxonomy" id="132261"/>
    <lineage>
        <taxon>Eukaryota</taxon>
        <taxon>Viridiplantae</taxon>
        <taxon>Streptophyta</taxon>
        <taxon>Embryophyta</taxon>
        <taxon>Tracheophyta</taxon>
        <taxon>Spermatophyta</taxon>
        <taxon>Magnoliopsida</taxon>
        <taxon>eudicotyledons</taxon>
        <taxon>Gunneridae</taxon>
        <taxon>Pentapetalae</taxon>
        <taxon>asterids</taxon>
        <taxon>lamiids</taxon>
        <taxon>Solanales</taxon>
        <taxon>Convolvulaceae</taxon>
        <taxon>Cuscuteae</taxon>
        <taxon>Cuscuta</taxon>
        <taxon>Cuscuta subgen. Grammica</taxon>
        <taxon>Cuscuta sect. Cleistogrammica</taxon>
    </lineage>
</organism>
<dbReference type="PANTHER" id="PTHR36022">
    <property type="entry name" value="GPI-ANCHORED ADHESIN-LIKE PROTEIN"/>
    <property type="match status" value="1"/>
</dbReference>